<name>G8U0S2_SULAD</name>
<feature type="signal peptide" evidence="2">
    <location>
        <begin position="1"/>
        <end position="29"/>
    </location>
</feature>
<sequence>MESRTDIARRLAALAAAALVGAAVMNAHTAAEHDQLRLSLTKARQQSDAWKAEAQNLQRQLAAINERQAKTLYVRSVRLDIVEPSPVSSLDARLALRPETEALVGQPVSLLNPDLVFRLFDRRMISVGHQLYQTHVLTLVIALQTLIQIRVGRWTAITPR</sequence>
<evidence type="ECO:0000256" key="1">
    <source>
        <dbReference type="SAM" id="Coils"/>
    </source>
</evidence>
<gene>
    <name evidence="3" type="ordered locus">Sulac_1882</name>
</gene>
<keyword evidence="1" id="KW-0175">Coiled coil</keyword>
<evidence type="ECO:0000313" key="4">
    <source>
        <dbReference type="Proteomes" id="UP000005439"/>
    </source>
</evidence>
<dbReference type="STRING" id="679936.Sulac_1882"/>
<accession>G8U0S2</accession>
<reference evidence="3 4" key="2">
    <citation type="journal article" date="2012" name="Stand. Genomic Sci.">
        <title>Complete genome sequence of the moderately thermophilic mineral-sulfide-oxidizing firmicute Sulfobacillus acidophilus type strain (NAL(T)).</title>
        <authorList>
            <person name="Anderson I."/>
            <person name="Chertkov O."/>
            <person name="Chen A."/>
            <person name="Saunders E."/>
            <person name="Lapidus A."/>
            <person name="Nolan M."/>
            <person name="Lucas S."/>
            <person name="Hammon N."/>
            <person name="Deshpande S."/>
            <person name="Cheng J.F."/>
            <person name="Han C."/>
            <person name="Tapia R."/>
            <person name="Goodwin L.A."/>
            <person name="Pitluck S."/>
            <person name="Liolios K."/>
            <person name="Pagani I."/>
            <person name="Ivanova N."/>
            <person name="Mikhailova N."/>
            <person name="Pati A."/>
            <person name="Palaniappan K."/>
            <person name="Land M."/>
            <person name="Pan C."/>
            <person name="Rohde M."/>
            <person name="Pukall R."/>
            <person name="Goker M."/>
            <person name="Detter J.C."/>
            <person name="Woyke T."/>
            <person name="Bristow J."/>
            <person name="Eisen J.A."/>
            <person name="Markowitz V."/>
            <person name="Hugenholtz P."/>
            <person name="Kyrpides N.C."/>
            <person name="Klenk H.P."/>
            <person name="Mavromatis K."/>
        </authorList>
    </citation>
    <scope>NUCLEOTIDE SEQUENCE [LARGE SCALE GENOMIC DNA]</scope>
    <source>
        <strain evidence="4">ATCC 700253 / DSM 10332 / NAL</strain>
    </source>
</reference>
<evidence type="ECO:0000313" key="3">
    <source>
        <dbReference type="EMBL" id="AEW05375.1"/>
    </source>
</evidence>
<dbReference type="AlphaFoldDB" id="G8U0S2"/>
<keyword evidence="4" id="KW-1185">Reference proteome</keyword>
<dbReference type="PATRIC" id="fig|679936.5.peg.1948"/>
<dbReference type="Proteomes" id="UP000005439">
    <property type="component" value="Chromosome"/>
</dbReference>
<feature type="coiled-coil region" evidence="1">
    <location>
        <begin position="40"/>
        <end position="67"/>
    </location>
</feature>
<dbReference type="KEGG" id="sap:Sulac_1882"/>
<organism evidence="3 4">
    <name type="scientific">Sulfobacillus acidophilus (strain ATCC 700253 / DSM 10332 / NAL)</name>
    <dbReference type="NCBI Taxonomy" id="679936"/>
    <lineage>
        <taxon>Bacteria</taxon>
        <taxon>Bacillati</taxon>
        <taxon>Bacillota</taxon>
        <taxon>Clostridia</taxon>
        <taxon>Eubacteriales</taxon>
        <taxon>Clostridiales Family XVII. Incertae Sedis</taxon>
        <taxon>Sulfobacillus</taxon>
    </lineage>
</organism>
<feature type="chain" id="PRO_5039177340" evidence="2">
    <location>
        <begin position="30"/>
        <end position="160"/>
    </location>
</feature>
<keyword evidence="2" id="KW-0732">Signal</keyword>
<reference evidence="4" key="1">
    <citation type="submission" date="2011-12" db="EMBL/GenBank/DDBJ databases">
        <title>The complete genome of chromosome of Sulfobacillus acidophilus DSM 10332.</title>
        <authorList>
            <person name="Lucas S."/>
            <person name="Han J."/>
            <person name="Lapidus A."/>
            <person name="Bruce D."/>
            <person name="Goodwin L."/>
            <person name="Pitluck S."/>
            <person name="Peters L."/>
            <person name="Kyrpides N."/>
            <person name="Mavromatis K."/>
            <person name="Ivanova N."/>
            <person name="Mikhailova N."/>
            <person name="Chertkov O."/>
            <person name="Saunders E."/>
            <person name="Detter J.C."/>
            <person name="Tapia R."/>
            <person name="Han C."/>
            <person name="Land M."/>
            <person name="Hauser L."/>
            <person name="Markowitz V."/>
            <person name="Cheng J.-F."/>
            <person name="Hugenholtz P."/>
            <person name="Woyke T."/>
            <person name="Wu D."/>
            <person name="Pukall R."/>
            <person name="Gehrich-Schroeter G."/>
            <person name="Schneider S."/>
            <person name="Klenk H.-P."/>
            <person name="Eisen J.A."/>
        </authorList>
    </citation>
    <scope>NUCLEOTIDE SEQUENCE [LARGE SCALE GENOMIC DNA]</scope>
    <source>
        <strain evidence="4">ATCC 700253 / DSM 10332 / NAL</strain>
    </source>
</reference>
<evidence type="ECO:0000256" key="2">
    <source>
        <dbReference type="SAM" id="SignalP"/>
    </source>
</evidence>
<proteinExistence type="predicted"/>
<dbReference type="HOGENOM" id="CLU_1651255_0_0_9"/>
<protein>
    <submittedName>
        <fullName evidence="3">Uncharacterized protein</fullName>
    </submittedName>
</protein>
<dbReference type="EMBL" id="CP003179">
    <property type="protein sequence ID" value="AEW05375.1"/>
    <property type="molecule type" value="Genomic_DNA"/>
</dbReference>